<comment type="caution">
    <text evidence="3">The sequence shown here is derived from an EMBL/GenBank/DDBJ whole genome shotgun (WGS) entry which is preliminary data.</text>
</comment>
<reference evidence="3 4" key="1">
    <citation type="submission" date="2020-04" db="EMBL/GenBank/DDBJ databases">
        <title>Perkinsus olseni comparative genomics.</title>
        <authorList>
            <person name="Bogema D.R."/>
        </authorList>
    </citation>
    <scope>NUCLEOTIDE SEQUENCE [LARGE SCALE GENOMIC DNA]</scope>
    <source>
        <strain evidence="3 4">ATCC PRA-207</strain>
    </source>
</reference>
<dbReference type="AlphaFoldDB" id="A0A7J6QV51"/>
<dbReference type="CDD" id="cd00051">
    <property type="entry name" value="EFh"/>
    <property type="match status" value="1"/>
</dbReference>
<dbReference type="InterPro" id="IPR011992">
    <property type="entry name" value="EF-hand-dom_pair"/>
</dbReference>
<keyword evidence="1" id="KW-0106">Calcium</keyword>
<gene>
    <name evidence="3" type="ORF">FOZ63_023340</name>
</gene>
<dbReference type="PROSITE" id="PS00018">
    <property type="entry name" value="EF_HAND_1"/>
    <property type="match status" value="1"/>
</dbReference>
<dbReference type="PROSITE" id="PS50222">
    <property type="entry name" value="EF_HAND_2"/>
    <property type="match status" value="1"/>
</dbReference>
<evidence type="ECO:0000313" key="3">
    <source>
        <dbReference type="EMBL" id="KAF4711982.1"/>
    </source>
</evidence>
<organism evidence="3 4">
    <name type="scientific">Perkinsus olseni</name>
    <name type="common">Perkinsus atlanticus</name>
    <dbReference type="NCBI Taxonomy" id="32597"/>
    <lineage>
        <taxon>Eukaryota</taxon>
        <taxon>Sar</taxon>
        <taxon>Alveolata</taxon>
        <taxon>Perkinsozoa</taxon>
        <taxon>Perkinsea</taxon>
        <taxon>Perkinsida</taxon>
        <taxon>Perkinsidae</taxon>
        <taxon>Perkinsus</taxon>
    </lineage>
</organism>
<feature type="domain" description="EF-hand" evidence="2">
    <location>
        <begin position="26"/>
        <end position="61"/>
    </location>
</feature>
<evidence type="ECO:0000313" key="4">
    <source>
        <dbReference type="Proteomes" id="UP000553632"/>
    </source>
</evidence>
<feature type="non-terminal residue" evidence="3">
    <location>
        <position position="1"/>
    </location>
</feature>
<dbReference type="InterPro" id="IPR018247">
    <property type="entry name" value="EF_Hand_1_Ca_BS"/>
</dbReference>
<name>A0A7J6QV51_PEROL</name>
<dbReference type="SMART" id="SM00054">
    <property type="entry name" value="EFh"/>
    <property type="match status" value="1"/>
</dbReference>
<proteinExistence type="predicted"/>
<dbReference type="SUPFAM" id="SSF47473">
    <property type="entry name" value="EF-hand"/>
    <property type="match status" value="1"/>
</dbReference>
<dbReference type="Gene3D" id="1.10.238.10">
    <property type="entry name" value="EF-hand"/>
    <property type="match status" value="1"/>
</dbReference>
<dbReference type="GO" id="GO:0005509">
    <property type="term" value="F:calcium ion binding"/>
    <property type="evidence" value="ECO:0007669"/>
    <property type="project" value="InterPro"/>
</dbReference>
<dbReference type="Proteomes" id="UP000553632">
    <property type="component" value="Unassembled WGS sequence"/>
</dbReference>
<keyword evidence="4" id="KW-1185">Reference proteome</keyword>
<evidence type="ECO:0000259" key="2">
    <source>
        <dbReference type="PROSITE" id="PS50222"/>
    </source>
</evidence>
<evidence type="ECO:0000256" key="1">
    <source>
        <dbReference type="ARBA" id="ARBA00022837"/>
    </source>
</evidence>
<dbReference type="EMBL" id="JABANO010030374">
    <property type="protein sequence ID" value="KAF4711982.1"/>
    <property type="molecule type" value="Genomic_DNA"/>
</dbReference>
<sequence length="100" mass="11206">NLNNFNKQNKLKRMALTVIARQIPEDSIEELRQMFNALDKNGDGTLTVEEISKGFELVGMDVPDHFSEYVANIDVGGSGVVDYSKFLAATLDKKHYIQEA</sequence>
<dbReference type="InterPro" id="IPR002048">
    <property type="entry name" value="EF_hand_dom"/>
</dbReference>
<feature type="non-terminal residue" evidence="3">
    <location>
        <position position="100"/>
    </location>
</feature>
<accession>A0A7J6QV51</accession>
<protein>
    <recommendedName>
        <fullName evidence="2">EF-hand domain-containing protein</fullName>
    </recommendedName>
</protein>
<dbReference type="Pfam" id="PF13499">
    <property type="entry name" value="EF-hand_7"/>
    <property type="match status" value="1"/>
</dbReference>